<dbReference type="OrthoDB" id="8663017at2"/>
<keyword evidence="3 14" id="KW-0813">Transport</keyword>
<dbReference type="FunFam" id="2.170.130.10:FF:000010">
    <property type="entry name" value="Ferripyoverdine receptor"/>
    <property type="match status" value="1"/>
</dbReference>
<keyword evidence="10 15" id="KW-0798">TonB box</keyword>
<dbReference type="InterPro" id="IPR012910">
    <property type="entry name" value="Plug_dom"/>
</dbReference>
<dbReference type="GO" id="GO:0009279">
    <property type="term" value="C:cell outer membrane"/>
    <property type="evidence" value="ECO:0007669"/>
    <property type="project" value="UniProtKB-SubCell"/>
</dbReference>
<sequence>MIDLDLWVIRPKKFSLRVLNVAVLTSLLLPFQASLAADVTDSDDEVDSIQLPGITVWGSNRTEQTTAYIPSKTTIASKLPVELKDIPQSVSVVTRQRIEDQNLTSLEDALRTVTGVTVIPNDSSQSQYRARGYSLNAAIDGIPVVSGLSGAEQFDLAVYDRVEVLRGAAGLLSGSGDPGGTVNVVTKKPLSKFAVSGAVSGGSWDNYRGEIDITGPLNADKSLRGRFVGVAQDKDFFYDKTHQRKFVGYGVLEYDLTDQTTLSLTHSAQKNDTDASYYGLPANKVTGALLDIDRSVNPTPDWANSGSTTNESVFAIEHRLANGWTATAKARYLKREFDYIDTYAWSGVDPETWTLEYARAWDENYQYKRKALDFYVGGPFQLFDREHNFLIGYNYDYYTVDNTWGSTTDRYPNVSLFNPEAIAKPSIPHTSGAADKTVQSGLYTQARLKVIDPVTLVLGGRVSDYKTSSRGIAPSALTDWETGTKETGEFTPYAGIVYEINPKISVYGSYSDIFIPQSVKTFSGETLKPRVGEQFEIGVKGAFFEDKLNASIAAFKLNDVNRSFRDPDRPNETVYIAAGEVESKGIEAEISGSPLPNWNLTAGYTYFTNKFLTHASLEGKPISTAEPENSFKLWSHYGITDGTLAGLKLGVGVNAVSDYAGSRGTQLDRKQGGYTLIGAAASYPVNKNLTIALNAENLTDKKYYASTGGTNTYNIYGSPRNFTLSLRFKY</sequence>
<evidence type="ECO:0000256" key="6">
    <source>
        <dbReference type="ARBA" id="ARBA00022692"/>
    </source>
</evidence>
<evidence type="ECO:0000256" key="14">
    <source>
        <dbReference type="PROSITE-ProRule" id="PRU01360"/>
    </source>
</evidence>
<keyword evidence="13 14" id="KW-0998">Cell outer membrane</keyword>
<feature type="signal peptide" evidence="16">
    <location>
        <begin position="1"/>
        <end position="36"/>
    </location>
</feature>
<evidence type="ECO:0000256" key="3">
    <source>
        <dbReference type="ARBA" id="ARBA00022448"/>
    </source>
</evidence>
<keyword evidence="5" id="KW-0410">Iron transport</keyword>
<evidence type="ECO:0000256" key="8">
    <source>
        <dbReference type="ARBA" id="ARBA00023004"/>
    </source>
</evidence>
<keyword evidence="6 14" id="KW-0812">Transmembrane</keyword>
<dbReference type="SUPFAM" id="SSF56935">
    <property type="entry name" value="Porins"/>
    <property type="match status" value="1"/>
</dbReference>
<keyword evidence="4 14" id="KW-1134">Transmembrane beta strand</keyword>
<evidence type="ECO:0000256" key="10">
    <source>
        <dbReference type="ARBA" id="ARBA00023077"/>
    </source>
</evidence>
<evidence type="ECO:0000256" key="9">
    <source>
        <dbReference type="ARBA" id="ARBA00023065"/>
    </source>
</evidence>
<keyword evidence="11 14" id="KW-0472">Membrane</keyword>
<dbReference type="GO" id="GO:0015344">
    <property type="term" value="F:siderophore uptake transmembrane transporter activity"/>
    <property type="evidence" value="ECO:0007669"/>
    <property type="project" value="TreeGrafter"/>
</dbReference>
<comment type="similarity">
    <text evidence="2 14 15">Belongs to the TonB-dependent receptor family.</text>
</comment>
<evidence type="ECO:0000259" key="18">
    <source>
        <dbReference type="Pfam" id="PF07715"/>
    </source>
</evidence>
<dbReference type="AlphaFoldDB" id="A0A240EB92"/>
<evidence type="ECO:0000256" key="2">
    <source>
        <dbReference type="ARBA" id="ARBA00009810"/>
    </source>
</evidence>
<keyword evidence="20" id="KW-1185">Reference proteome</keyword>
<feature type="domain" description="TonB-dependent receptor plug" evidence="18">
    <location>
        <begin position="83"/>
        <end position="181"/>
    </location>
</feature>
<name>A0A240EB92_9GAMM</name>
<dbReference type="NCBIfam" id="TIGR01783">
    <property type="entry name" value="TonB-siderophor"/>
    <property type="match status" value="1"/>
</dbReference>
<evidence type="ECO:0000256" key="1">
    <source>
        <dbReference type="ARBA" id="ARBA00004571"/>
    </source>
</evidence>
<evidence type="ECO:0000256" key="11">
    <source>
        <dbReference type="ARBA" id="ARBA00023136"/>
    </source>
</evidence>
<evidence type="ECO:0000313" key="20">
    <source>
        <dbReference type="Proteomes" id="UP000219042"/>
    </source>
</evidence>
<dbReference type="PANTHER" id="PTHR32552:SF74">
    <property type="entry name" value="HYDROXAMATE SIDEROPHORE RECEPTOR FHUE"/>
    <property type="match status" value="1"/>
</dbReference>
<dbReference type="InterPro" id="IPR000531">
    <property type="entry name" value="Beta-barrel_TonB"/>
</dbReference>
<dbReference type="EMBL" id="OANT01000007">
    <property type="protein sequence ID" value="SNX45932.1"/>
    <property type="molecule type" value="Genomic_DNA"/>
</dbReference>
<evidence type="ECO:0000256" key="16">
    <source>
        <dbReference type="SAM" id="SignalP"/>
    </source>
</evidence>
<accession>A0A240EB92</accession>
<organism evidence="19 20">
    <name type="scientific">Acinetobacter puyangensis</name>
    <dbReference type="NCBI Taxonomy" id="1096779"/>
    <lineage>
        <taxon>Bacteria</taxon>
        <taxon>Pseudomonadati</taxon>
        <taxon>Pseudomonadota</taxon>
        <taxon>Gammaproteobacteria</taxon>
        <taxon>Moraxellales</taxon>
        <taxon>Moraxellaceae</taxon>
        <taxon>Acinetobacter</taxon>
    </lineage>
</organism>
<evidence type="ECO:0000256" key="15">
    <source>
        <dbReference type="RuleBase" id="RU003357"/>
    </source>
</evidence>
<evidence type="ECO:0000256" key="5">
    <source>
        <dbReference type="ARBA" id="ARBA00022496"/>
    </source>
</evidence>
<dbReference type="PROSITE" id="PS52016">
    <property type="entry name" value="TONB_DEPENDENT_REC_3"/>
    <property type="match status" value="1"/>
</dbReference>
<evidence type="ECO:0000256" key="4">
    <source>
        <dbReference type="ARBA" id="ARBA00022452"/>
    </source>
</evidence>
<dbReference type="PANTHER" id="PTHR32552">
    <property type="entry name" value="FERRICHROME IRON RECEPTOR-RELATED"/>
    <property type="match status" value="1"/>
</dbReference>
<evidence type="ECO:0000256" key="13">
    <source>
        <dbReference type="ARBA" id="ARBA00023237"/>
    </source>
</evidence>
<dbReference type="GO" id="GO:0038023">
    <property type="term" value="F:signaling receptor activity"/>
    <property type="evidence" value="ECO:0007669"/>
    <property type="project" value="InterPro"/>
</dbReference>
<dbReference type="CDD" id="cd01347">
    <property type="entry name" value="ligand_gated_channel"/>
    <property type="match status" value="1"/>
</dbReference>
<feature type="chain" id="PRO_5012602405" evidence="16">
    <location>
        <begin position="37"/>
        <end position="730"/>
    </location>
</feature>
<dbReference type="InterPro" id="IPR010105">
    <property type="entry name" value="TonB_sidphr_rcpt"/>
</dbReference>
<evidence type="ECO:0000256" key="12">
    <source>
        <dbReference type="ARBA" id="ARBA00023170"/>
    </source>
</evidence>
<proteinExistence type="inferred from homology"/>
<dbReference type="InterPro" id="IPR037066">
    <property type="entry name" value="Plug_dom_sf"/>
</dbReference>
<comment type="subcellular location">
    <subcellularLocation>
        <location evidence="1 14">Cell outer membrane</location>
        <topology evidence="1 14">Multi-pass membrane protein</topology>
    </subcellularLocation>
</comment>
<dbReference type="Pfam" id="PF07715">
    <property type="entry name" value="Plug"/>
    <property type="match status" value="1"/>
</dbReference>
<keyword evidence="12 19" id="KW-0675">Receptor</keyword>
<dbReference type="Proteomes" id="UP000219042">
    <property type="component" value="Unassembled WGS sequence"/>
</dbReference>
<evidence type="ECO:0000313" key="19">
    <source>
        <dbReference type="EMBL" id="SNX45932.1"/>
    </source>
</evidence>
<dbReference type="GO" id="GO:0015891">
    <property type="term" value="P:siderophore transport"/>
    <property type="evidence" value="ECO:0007669"/>
    <property type="project" value="InterPro"/>
</dbReference>
<evidence type="ECO:0000256" key="7">
    <source>
        <dbReference type="ARBA" id="ARBA00022729"/>
    </source>
</evidence>
<feature type="domain" description="TonB-dependent receptor-like beta-barrel" evidence="17">
    <location>
        <begin position="270"/>
        <end position="698"/>
    </location>
</feature>
<gene>
    <name evidence="19" type="ORF">SAMN05421731_10719</name>
</gene>
<keyword evidence="9" id="KW-0406">Ion transport</keyword>
<dbReference type="RefSeq" id="WP_097079693.1">
    <property type="nucleotide sequence ID" value="NZ_BAABHT010000016.1"/>
</dbReference>
<reference evidence="20" key="1">
    <citation type="submission" date="2016-09" db="EMBL/GenBank/DDBJ databases">
        <authorList>
            <person name="Varghese N."/>
            <person name="Submissions S."/>
        </authorList>
    </citation>
    <scope>NUCLEOTIDE SEQUENCE [LARGE SCALE GENOMIC DNA]</scope>
    <source>
        <strain evidence="20">ANC 4466</strain>
    </source>
</reference>
<dbReference type="Pfam" id="PF00593">
    <property type="entry name" value="TonB_dep_Rec_b-barrel"/>
    <property type="match status" value="1"/>
</dbReference>
<dbReference type="InterPro" id="IPR036942">
    <property type="entry name" value="Beta-barrel_TonB_sf"/>
</dbReference>
<dbReference type="Gene3D" id="2.40.170.20">
    <property type="entry name" value="TonB-dependent receptor, beta-barrel domain"/>
    <property type="match status" value="1"/>
</dbReference>
<evidence type="ECO:0000259" key="17">
    <source>
        <dbReference type="Pfam" id="PF00593"/>
    </source>
</evidence>
<dbReference type="Gene3D" id="2.170.130.10">
    <property type="entry name" value="TonB-dependent receptor, plug domain"/>
    <property type="match status" value="1"/>
</dbReference>
<keyword evidence="8" id="KW-0408">Iron</keyword>
<dbReference type="InterPro" id="IPR039426">
    <property type="entry name" value="TonB-dep_rcpt-like"/>
</dbReference>
<keyword evidence="7 16" id="KW-0732">Signal</keyword>
<protein>
    <submittedName>
        <fullName evidence="19">Outer-membrane receptor for ferric coprogen and ferric-rhodotorulic acid</fullName>
    </submittedName>
</protein>